<sequence>MTTDDWSTNDLADAEGFDVASCDLQLRQLGGRRAFTGTIVTIETFEDNTLLREALNEPGAGRVVVVDGSGSLHVALMGDDMAGLAARNGWEGIVINGCMRDVAVLATIDIGLKALGSNPRKSKKERVGARDVPVTFGGVTFRPGDTLYSDEDGIVVLPA</sequence>
<dbReference type="Pfam" id="PF03737">
    <property type="entry name" value="RraA-like"/>
    <property type="match status" value="1"/>
</dbReference>
<evidence type="ECO:0000313" key="10">
    <source>
        <dbReference type="EMBL" id="GAA4664262.1"/>
    </source>
</evidence>
<dbReference type="NCBIfam" id="TIGR01935">
    <property type="entry name" value="NOT-MenG"/>
    <property type="match status" value="1"/>
</dbReference>
<comment type="caution">
    <text evidence="10">The sequence shown here is derived from an EMBL/GenBank/DDBJ whole genome shotgun (WGS) entry which is preliminary data.</text>
</comment>
<evidence type="ECO:0000256" key="7">
    <source>
        <dbReference type="ARBA" id="ARBA00025046"/>
    </source>
</evidence>
<organism evidence="10 11">
    <name type="scientific">Frondihabitans cladoniiphilus</name>
    <dbReference type="NCBI Taxonomy" id="715785"/>
    <lineage>
        <taxon>Bacteria</taxon>
        <taxon>Bacillati</taxon>
        <taxon>Actinomycetota</taxon>
        <taxon>Actinomycetes</taxon>
        <taxon>Micrococcales</taxon>
        <taxon>Microbacteriaceae</taxon>
        <taxon>Frondihabitans</taxon>
    </lineage>
</organism>
<dbReference type="EMBL" id="BAABLM010000001">
    <property type="protein sequence ID" value="GAA4664262.1"/>
    <property type="molecule type" value="Genomic_DNA"/>
</dbReference>
<evidence type="ECO:0000256" key="3">
    <source>
        <dbReference type="ARBA" id="ARBA00008621"/>
    </source>
</evidence>
<dbReference type="NCBIfam" id="NF006875">
    <property type="entry name" value="PRK09372.1"/>
    <property type="match status" value="1"/>
</dbReference>
<gene>
    <name evidence="10" type="primary">rraA</name>
    <name evidence="10" type="ORF">GCM10025780_01340</name>
</gene>
<comment type="cofactor">
    <cofactor evidence="2 9">
        <name>a divalent metal cation</name>
        <dbReference type="ChEBI" id="CHEBI:60240"/>
    </cofactor>
</comment>
<dbReference type="CDD" id="cd16841">
    <property type="entry name" value="RraA_family"/>
    <property type="match status" value="1"/>
</dbReference>
<evidence type="ECO:0000256" key="9">
    <source>
        <dbReference type="RuleBase" id="RU004338"/>
    </source>
</evidence>
<evidence type="ECO:0000256" key="1">
    <source>
        <dbReference type="ARBA" id="ARBA00001342"/>
    </source>
</evidence>
<evidence type="ECO:0000256" key="5">
    <source>
        <dbReference type="ARBA" id="ARBA00022723"/>
    </source>
</evidence>
<proteinExistence type="inferred from homology"/>
<comment type="function">
    <text evidence="7 9">Catalyzes the aldol cleavage of 4-hydroxy-4-methyl-2-oxoglutarate (HMG) into 2 molecules of pyruvate. Also contains a secondary oxaloacetate (OAA) decarboxylase activity due to the common pyruvate enolate transition state formed following C-C bond cleavage in the retro-aldol and decarboxylation reactions.</text>
</comment>
<dbReference type="SUPFAM" id="SSF89562">
    <property type="entry name" value="RraA-like"/>
    <property type="match status" value="1"/>
</dbReference>
<accession>A0ABP8VJL0</accession>
<evidence type="ECO:0000256" key="6">
    <source>
        <dbReference type="ARBA" id="ARBA00023239"/>
    </source>
</evidence>
<keyword evidence="11" id="KW-1185">Reference proteome</keyword>
<dbReference type="InterPro" id="IPR005493">
    <property type="entry name" value="RraA/RraA-like"/>
</dbReference>
<dbReference type="PANTHER" id="PTHR33254:SF4">
    <property type="entry name" value="4-HYDROXY-4-METHYL-2-OXOGLUTARATE ALDOLASE 3-RELATED"/>
    <property type="match status" value="1"/>
</dbReference>
<dbReference type="InterPro" id="IPR010203">
    <property type="entry name" value="RraA"/>
</dbReference>
<protein>
    <recommendedName>
        <fullName evidence="9">4-hydroxy-4-methyl-2-oxoglutarate aldolase</fullName>
        <shortName evidence="9">HMG aldolase</shortName>
        <ecNumber evidence="9">4.1.1.112</ecNumber>
        <ecNumber evidence="9">4.1.3.17</ecNumber>
    </recommendedName>
    <alternativeName>
        <fullName evidence="9">Oxaloacetate decarboxylase</fullName>
    </alternativeName>
</protein>
<dbReference type="EC" id="4.1.1.112" evidence="9"/>
<name>A0ABP8VJL0_9MICO</name>
<comment type="subunit">
    <text evidence="4 9">Homotrimer.</text>
</comment>
<dbReference type="Gene3D" id="3.50.30.40">
    <property type="entry name" value="Ribonuclease E inhibitor RraA/RraA-like"/>
    <property type="match status" value="1"/>
</dbReference>
<dbReference type="RefSeq" id="WP_345372033.1">
    <property type="nucleotide sequence ID" value="NZ_BAABLM010000001.1"/>
</dbReference>
<comment type="catalytic activity">
    <reaction evidence="8 9">
        <text>oxaloacetate + H(+) = pyruvate + CO2</text>
        <dbReference type="Rhea" id="RHEA:15641"/>
        <dbReference type="ChEBI" id="CHEBI:15361"/>
        <dbReference type="ChEBI" id="CHEBI:15378"/>
        <dbReference type="ChEBI" id="CHEBI:16452"/>
        <dbReference type="ChEBI" id="CHEBI:16526"/>
        <dbReference type="EC" id="4.1.1.112"/>
    </reaction>
</comment>
<keyword evidence="6 9" id="KW-0456">Lyase</keyword>
<dbReference type="Proteomes" id="UP001501295">
    <property type="component" value="Unassembled WGS sequence"/>
</dbReference>
<keyword evidence="5 9" id="KW-0479">Metal-binding</keyword>
<comment type="similarity">
    <text evidence="3 9">Belongs to the class II aldolase/RraA-like family.</text>
</comment>
<dbReference type="PANTHER" id="PTHR33254">
    <property type="entry name" value="4-HYDROXY-4-METHYL-2-OXOGLUTARATE ALDOLASE 3-RELATED"/>
    <property type="match status" value="1"/>
</dbReference>
<evidence type="ECO:0000313" key="11">
    <source>
        <dbReference type="Proteomes" id="UP001501295"/>
    </source>
</evidence>
<dbReference type="EC" id="4.1.3.17" evidence="9"/>
<comment type="catalytic activity">
    <reaction evidence="1 9">
        <text>4-hydroxy-4-methyl-2-oxoglutarate = 2 pyruvate</text>
        <dbReference type="Rhea" id="RHEA:22748"/>
        <dbReference type="ChEBI" id="CHEBI:15361"/>
        <dbReference type="ChEBI" id="CHEBI:58276"/>
        <dbReference type="EC" id="4.1.3.17"/>
    </reaction>
</comment>
<reference evidence="11" key="1">
    <citation type="journal article" date="2019" name="Int. J. Syst. Evol. Microbiol.">
        <title>The Global Catalogue of Microorganisms (GCM) 10K type strain sequencing project: providing services to taxonomists for standard genome sequencing and annotation.</title>
        <authorList>
            <consortium name="The Broad Institute Genomics Platform"/>
            <consortium name="The Broad Institute Genome Sequencing Center for Infectious Disease"/>
            <person name="Wu L."/>
            <person name="Ma J."/>
        </authorList>
    </citation>
    <scope>NUCLEOTIDE SEQUENCE [LARGE SCALE GENOMIC DNA]</scope>
    <source>
        <strain evidence="11">JCM 18956</strain>
    </source>
</reference>
<evidence type="ECO:0000256" key="2">
    <source>
        <dbReference type="ARBA" id="ARBA00001968"/>
    </source>
</evidence>
<evidence type="ECO:0000256" key="4">
    <source>
        <dbReference type="ARBA" id="ARBA00011233"/>
    </source>
</evidence>
<evidence type="ECO:0000256" key="8">
    <source>
        <dbReference type="ARBA" id="ARBA00047973"/>
    </source>
</evidence>
<dbReference type="InterPro" id="IPR036704">
    <property type="entry name" value="RraA/RraA-like_sf"/>
</dbReference>